<name>F4WHG6_ACREC</name>
<gene>
    <name evidence="2" type="ORF">G5I_05127</name>
</gene>
<evidence type="ECO:0000313" key="2">
    <source>
        <dbReference type="EMBL" id="EGI66320.1"/>
    </source>
</evidence>
<protein>
    <submittedName>
        <fullName evidence="2">Uncharacterized protein</fullName>
    </submittedName>
</protein>
<sequence>MGGYARQEDRREKEEVDEDAGALGRLPPPPVSEEKGQDGVEILGPTTCRRDRLKCLQYGIQPISNRQSNDDLFLVKCQSQQSLIKQLYSSGNDLAV</sequence>
<dbReference type="EMBL" id="GL888161">
    <property type="protein sequence ID" value="EGI66320.1"/>
    <property type="molecule type" value="Genomic_DNA"/>
</dbReference>
<reference evidence="2" key="1">
    <citation type="submission" date="2011-02" db="EMBL/GenBank/DDBJ databases">
        <title>The genome of the leaf-cutting ant Acromyrmex echinatior suggests key adaptations to social evolution and fungus farming.</title>
        <authorList>
            <person name="Nygaard S."/>
            <person name="Zhang G."/>
        </authorList>
    </citation>
    <scope>NUCLEOTIDE SEQUENCE</scope>
</reference>
<evidence type="ECO:0000256" key="1">
    <source>
        <dbReference type="SAM" id="MobiDB-lite"/>
    </source>
</evidence>
<proteinExistence type="predicted"/>
<dbReference type="Proteomes" id="UP000007755">
    <property type="component" value="Unassembled WGS sequence"/>
</dbReference>
<accession>F4WHG6</accession>
<feature type="compositionally biased region" description="Basic and acidic residues" evidence="1">
    <location>
        <begin position="1"/>
        <end position="14"/>
    </location>
</feature>
<dbReference type="InParanoid" id="F4WHG6"/>
<keyword evidence="3" id="KW-1185">Reference proteome</keyword>
<dbReference type="AlphaFoldDB" id="F4WHG6"/>
<evidence type="ECO:0000313" key="3">
    <source>
        <dbReference type="Proteomes" id="UP000007755"/>
    </source>
</evidence>
<feature type="region of interest" description="Disordered" evidence="1">
    <location>
        <begin position="1"/>
        <end position="41"/>
    </location>
</feature>
<organism evidence="3">
    <name type="scientific">Acromyrmex echinatior</name>
    <name type="common">Panamanian leafcutter ant</name>
    <name type="synonym">Acromyrmex octospinosus echinatior</name>
    <dbReference type="NCBI Taxonomy" id="103372"/>
    <lineage>
        <taxon>Eukaryota</taxon>
        <taxon>Metazoa</taxon>
        <taxon>Ecdysozoa</taxon>
        <taxon>Arthropoda</taxon>
        <taxon>Hexapoda</taxon>
        <taxon>Insecta</taxon>
        <taxon>Pterygota</taxon>
        <taxon>Neoptera</taxon>
        <taxon>Endopterygota</taxon>
        <taxon>Hymenoptera</taxon>
        <taxon>Apocrita</taxon>
        <taxon>Aculeata</taxon>
        <taxon>Formicoidea</taxon>
        <taxon>Formicidae</taxon>
        <taxon>Myrmicinae</taxon>
        <taxon>Acromyrmex</taxon>
    </lineage>
</organism>